<geneLocation type="plasmid" evidence="2">
    <name>pldw-31</name>
</geneLocation>
<evidence type="ECO:0000313" key="2">
    <source>
        <dbReference type="Proteomes" id="UP000287756"/>
    </source>
</evidence>
<accession>A0A410MJ64</accession>
<sequence>MKRNNIIQPEDLRWIHTDKEKAIALVKKYAPKYDSKQHWEALGSSCGISATKMVGTITNSSKHLKGDYLLPDEIHLERLVEWFLSHNDYDCDQPTLTYYLAHFLKREINQFYRDVIRGAVSFSNFSVDPTFRRKYKRDINKRNKIIRQ</sequence>
<dbReference type="KEGG" id="hli:HLI_21150"/>
<dbReference type="EMBL" id="CP026119">
    <property type="protein sequence ID" value="QAS54767.1"/>
    <property type="molecule type" value="Genomic_DNA"/>
</dbReference>
<protein>
    <submittedName>
        <fullName evidence="1">Uncharacterized protein</fullName>
    </submittedName>
</protein>
<organism evidence="1 2">
    <name type="scientific">Halobacillus litoralis</name>
    <dbReference type="NCBI Taxonomy" id="45668"/>
    <lineage>
        <taxon>Bacteria</taxon>
        <taxon>Bacillati</taxon>
        <taxon>Bacillota</taxon>
        <taxon>Bacilli</taxon>
        <taxon>Bacillales</taxon>
        <taxon>Bacillaceae</taxon>
        <taxon>Halobacillus</taxon>
    </lineage>
</organism>
<name>A0A410MJ64_9BACI</name>
<dbReference type="RefSeq" id="WP_128526996.1">
    <property type="nucleotide sequence ID" value="NZ_CP026119.1"/>
</dbReference>
<evidence type="ECO:0000313" key="1">
    <source>
        <dbReference type="EMBL" id="QAS54767.1"/>
    </source>
</evidence>
<reference evidence="1 2" key="1">
    <citation type="submission" date="2018-01" db="EMBL/GenBank/DDBJ databases">
        <title>The whole genome sequencing and assembly of Halobacillus litoralis ERB031 strain.</title>
        <authorList>
            <person name="Lee S.-J."/>
            <person name="Park M.-K."/>
            <person name="Kim J.-Y."/>
            <person name="Lee Y.-J."/>
            <person name="Yi H."/>
            <person name="Bahn Y.-S."/>
            <person name="Kim J.F."/>
            <person name="Lee D.-W."/>
        </authorList>
    </citation>
    <scope>NUCLEOTIDE SEQUENCE [LARGE SCALE GENOMIC DNA]</scope>
    <source>
        <strain evidence="1 2">ERB 031</strain>
        <plasmid evidence="2">pldw-31</plasmid>
    </source>
</reference>
<dbReference type="AlphaFoldDB" id="A0A410MJ64"/>
<gene>
    <name evidence="1" type="ORF">HLI_21150</name>
</gene>
<dbReference type="OrthoDB" id="2869593at2"/>
<dbReference type="Proteomes" id="UP000287756">
    <property type="component" value="Plasmid pLDW-31"/>
</dbReference>
<proteinExistence type="predicted"/>
<keyword evidence="1" id="KW-0614">Plasmid</keyword>